<feature type="region of interest" description="Disordered" evidence="1">
    <location>
        <begin position="1513"/>
        <end position="1536"/>
    </location>
</feature>
<feature type="compositionally biased region" description="Low complexity" evidence="1">
    <location>
        <begin position="21"/>
        <end position="32"/>
    </location>
</feature>
<feature type="compositionally biased region" description="Basic residues" evidence="1">
    <location>
        <begin position="224"/>
        <end position="233"/>
    </location>
</feature>
<feature type="compositionally biased region" description="Polar residues" evidence="1">
    <location>
        <begin position="1513"/>
        <end position="1523"/>
    </location>
</feature>
<feature type="compositionally biased region" description="Pro residues" evidence="1">
    <location>
        <begin position="1400"/>
        <end position="1413"/>
    </location>
</feature>
<gene>
    <name evidence="3" type="primary">LOC113982290</name>
</gene>
<feature type="region of interest" description="Disordered" evidence="1">
    <location>
        <begin position="1"/>
        <end position="42"/>
    </location>
</feature>
<dbReference type="PANTHER" id="PTHR23053">
    <property type="entry name" value="DLEC1 DELETED IN LUNG AND ESOPHAGEAL CANCER 1"/>
    <property type="match status" value="1"/>
</dbReference>
<dbReference type="PANTHER" id="PTHR23053:SF0">
    <property type="entry name" value="HYDROCEPHALUS-INDUCING PROTEIN HOMOLOG"/>
    <property type="match status" value="1"/>
</dbReference>
<keyword evidence="2" id="KW-1185">Reference proteome</keyword>
<dbReference type="GeneID" id="113982290"/>
<reference evidence="3" key="1">
    <citation type="submission" date="2025-08" db="UniProtKB">
        <authorList>
            <consortium name="RefSeq"/>
        </authorList>
    </citation>
    <scope>IDENTIFICATION</scope>
    <source>
        <tissue evidence="3">Muscle</tissue>
    </source>
</reference>
<evidence type="ECO:0000313" key="2">
    <source>
        <dbReference type="Proteomes" id="UP000504627"/>
    </source>
</evidence>
<dbReference type="RefSeq" id="XP_039247188.1">
    <property type="nucleotide sequence ID" value="XM_039391254.1"/>
</dbReference>
<dbReference type="GO" id="GO:1904158">
    <property type="term" value="P:axonemal central apparatus assembly"/>
    <property type="evidence" value="ECO:0007669"/>
    <property type="project" value="TreeGrafter"/>
</dbReference>
<organism evidence="2 3">
    <name type="scientific">Pipra filicauda</name>
    <name type="common">Wire-tailed manakin</name>
    <dbReference type="NCBI Taxonomy" id="649802"/>
    <lineage>
        <taxon>Eukaryota</taxon>
        <taxon>Metazoa</taxon>
        <taxon>Chordata</taxon>
        <taxon>Craniata</taxon>
        <taxon>Vertebrata</taxon>
        <taxon>Euteleostomi</taxon>
        <taxon>Archelosauria</taxon>
        <taxon>Archosauria</taxon>
        <taxon>Dinosauria</taxon>
        <taxon>Saurischia</taxon>
        <taxon>Theropoda</taxon>
        <taxon>Coelurosauria</taxon>
        <taxon>Aves</taxon>
        <taxon>Neognathae</taxon>
        <taxon>Neoaves</taxon>
        <taxon>Telluraves</taxon>
        <taxon>Australaves</taxon>
        <taxon>Passeriformes</taxon>
        <taxon>Pipridae</taxon>
        <taxon>Pipra</taxon>
    </lineage>
</organism>
<evidence type="ECO:0000256" key="1">
    <source>
        <dbReference type="SAM" id="MobiDB-lite"/>
    </source>
</evidence>
<dbReference type="InterPro" id="IPR013783">
    <property type="entry name" value="Ig-like_fold"/>
</dbReference>
<feature type="region of interest" description="Disordered" evidence="1">
    <location>
        <begin position="1397"/>
        <end position="1418"/>
    </location>
</feature>
<dbReference type="InterPro" id="IPR033305">
    <property type="entry name" value="Hydin-like"/>
</dbReference>
<dbReference type="GO" id="GO:0003341">
    <property type="term" value="P:cilium movement"/>
    <property type="evidence" value="ECO:0007669"/>
    <property type="project" value="TreeGrafter"/>
</dbReference>
<dbReference type="InParanoid" id="A0A7R5L8I9"/>
<feature type="compositionally biased region" description="Basic residues" evidence="1">
    <location>
        <begin position="1524"/>
        <end position="1536"/>
    </location>
</feature>
<dbReference type="GO" id="GO:0005930">
    <property type="term" value="C:axoneme"/>
    <property type="evidence" value="ECO:0007669"/>
    <property type="project" value="TreeGrafter"/>
</dbReference>
<dbReference type="Proteomes" id="UP000504627">
    <property type="component" value="Unplaced"/>
</dbReference>
<feature type="region of interest" description="Disordered" evidence="1">
    <location>
        <begin position="207"/>
        <end position="271"/>
    </location>
</feature>
<accession>A0A7R5L8I9</accession>
<protein>
    <submittedName>
        <fullName evidence="3">Hydrocephalus-inducing protein-like</fullName>
    </submittedName>
</protein>
<name>A0A7R5L8I9_9PASS</name>
<evidence type="ECO:0000313" key="3">
    <source>
        <dbReference type="RefSeq" id="XP_039247188.1"/>
    </source>
</evidence>
<feature type="compositionally biased region" description="Basic and acidic residues" evidence="1">
    <location>
        <begin position="80"/>
        <end position="109"/>
    </location>
</feature>
<dbReference type="Gene3D" id="2.60.40.10">
    <property type="entry name" value="Immunoglobulins"/>
    <property type="match status" value="8"/>
</dbReference>
<feature type="region of interest" description="Disordered" evidence="1">
    <location>
        <begin position="77"/>
        <end position="135"/>
    </location>
</feature>
<sequence length="1536" mass="171850">MAARRRLRYPQKSSSRKPKNQRSGQRAKQQQQETKIPEVPSKRDRILDLRFDICESSQNRIRHILSSWDRVQGIMNQVPDKSHSSPKHRDEKKSSKSPEKPEKNPLEKHGSHKSLQQEGEVAEGSVGSQDAGVPCLDFHVTRREKVFRRILKSKKLPPPKQILHSLGLGPPIPPGSLFSVVPYPEEDRVPTATEDLRHFIFVEPEGAAAEDDVAPEAEAQDHLKKGKARHKSSKEKPNSPQSPKSLQDHSPETPRSSPEPMKSQLQSDSTLERPARLRRFRWIVPAHAEVELKIRFSPTVPGQFDQLRNFEILGSKRLYQLPCSATALYPSISQNPRLVFPRGRKSKEKEDIISKEYVMSTKQFHFGPLLCGESGEWYKAQNCPGNSEKLPILNDSPMEAEVHFSFENDSKGETFLLDPPSMRLQPKEKKKLSVWAYPTSAGLLGDSLVCWIKDNPEPAVFRLCCQGVHVKLRVSPQELHFNKLLLHRTDTQTLVLRNDSPLPMAWHLSGLDDLGDDFSASQGRGIVGPRTDFEVKLDFKAEKIGITNKMIRLEVSDTENILGIVQAETIKVSVEVYDVNLSINMPEGPDGSLEFGTINVLDNKQQVLSLQNKGLYDIEYSFKLTTGSAKRGDLESPFTVRPQGAVLKASRPPVKVEVLFHPTTEMFLESKPILLCQVIDLKSGQGGETVATIPVRVSARAVYSKDSIEPASPIDFGAMVKGTKKRQVLIVENKGALNFKFLIRRAPPLQSSEQEESAPSVRERKRSTQAQLTAGVFTVSPCSGSVGPGGQQKITVDCSPGAEGKCEEQLYIDISNRDPKDNPLGIPFTLTAESCFPALVEDVTSIFEQYPIHSNVNLRQTLQSVQGNGVFIRDDNKFIFTKVQVGQRATARFKISNGSSVPCDVVLSIKALPGEPHSLISNIFKLDPVEMSIPGLSHAFATVTFTPEQKEDYQCTFTASLVSPKSSSVKMKPQQLTFTVSGEGHVPQVTVECPGLRSKRGTPVLRFRRLLLGDSQTLPLVLRNNGIIPTKFTVHIMDDKGVFFMKGRQSALRAFHIADMEKDSTGKAKKRPEKPYLLLEHGQSAEFDVFFKPTLAQRLKGKIRVPVSGNSEIDIELVGEDHNDDFTLDNLPGLAEDSQESNAEGNLEDDIIEAVRANHIKFGECAVGELCDKTFTVTNRSKEEVMWFEWLLADALFQFSPKVGHLQPGCAKNIRVTLKSKVPVTIKRPSVNCKVAKIKYQLPPEEVYDWDDRMRTEKWEDTTERLPGARWPLKRRVVKAVPEPPHTIMERSSHEVELVLSAQVDYAEFKLDTVEVQLKQTELFQTEISTFRMSNTGNVALKYCWEENLEEEIPSKSSGRPFSSTQTRDFLSSTAEDLWGRNHARLVQQALLLESTQPQPTQPQPTQPQPTQPQPSLRLSKQLCRSSKGLSSSPEFSPIPVKYPPLFSIEPHCGTIPAGQNQIFCVKFFPTRVGEFKAEMLCRLLNLKPSQKSPRVFVMGKGCLPKADLKCSTSLQKGETQSSKPKKKVQRSAKLE</sequence>
<feature type="compositionally biased region" description="Basic residues" evidence="1">
    <location>
        <begin position="1"/>
        <end position="20"/>
    </location>
</feature>
<proteinExistence type="predicted"/>